<keyword evidence="2" id="KW-0812">Transmembrane</keyword>
<feature type="region of interest" description="Disordered" evidence="1">
    <location>
        <begin position="112"/>
        <end position="191"/>
    </location>
</feature>
<feature type="compositionally biased region" description="Polar residues" evidence="1">
    <location>
        <begin position="144"/>
        <end position="156"/>
    </location>
</feature>
<keyword evidence="2" id="KW-0472">Membrane</keyword>
<gene>
    <name evidence="3" type="ORF">LTR77_003390</name>
</gene>
<reference evidence="3 4" key="1">
    <citation type="submission" date="2023-08" db="EMBL/GenBank/DDBJ databases">
        <title>Black Yeasts Isolated from many extreme environments.</title>
        <authorList>
            <person name="Coleine C."/>
            <person name="Stajich J.E."/>
            <person name="Selbmann L."/>
        </authorList>
    </citation>
    <scope>NUCLEOTIDE SEQUENCE [LARGE SCALE GENOMIC DNA]</scope>
    <source>
        <strain evidence="3 4">CCFEE 5935</strain>
    </source>
</reference>
<sequence>MLGKNAARLFRPVPDHVHIDTPPSLDSATSRDRRTHMLRVAIVSTIGCLVLVCNAVLSTLPLIPGLRLRLPEGCIYVEGILSVLSCTLFLVGSIFAFLEAWELDHGKEPGFASKMQGVTECQTGDGDKSEEKSTEEDVPAMDGTSETRAMSLNISDSEQHDENSTPPAYTETDNSNHNHQSEKPTEPSVTPKLSRSRYLELGIFASTIFLCSSALYCATSIASLVTILKSGTIARCIRYPQLLAASGFVIASFLLIIKTQRHSRDSWWRLPLRSLGFQINFWNLVGAFGFILCACFGLQEQVFWAQQQFGYSYLWGSWAFLVGSVTQWYRSMHKKEEVVEVWSVEKSPV</sequence>
<feature type="transmembrane region" description="Helical" evidence="2">
    <location>
        <begin position="75"/>
        <end position="98"/>
    </location>
</feature>
<evidence type="ECO:0000313" key="3">
    <source>
        <dbReference type="EMBL" id="KAK5171754.1"/>
    </source>
</evidence>
<organism evidence="3 4">
    <name type="scientific">Saxophila tyrrhenica</name>
    <dbReference type="NCBI Taxonomy" id="1690608"/>
    <lineage>
        <taxon>Eukaryota</taxon>
        <taxon>Fungi</taxon>
        <taxon>Dikarya</taxon>
        <taxon>Ascomycota</taxon>
        <taxon>Pezizomycotina</taxon>
        <taxon>Dothideomycetes</taxon>
        <taxon>Dothideomycetidae</taxon>
        <taxon>Mycosphaerellales</taxon>
        <taxon>Extremaceae</taxon>
        <taxon>Saxophila</taxon>
    </lineage>
</organism>
<feature type="transmembrane region" description="Helical" evidence="2">
    <location>
        <begin position="201"/>
        <end position="227"/>
    </location>
</feature>
<proteinExistence type="predicted"/>
<comment type="caution">
    <text evidence="3">The sequence shown here is derived from an EMBL/GenBank/DDBJ whole genome shotgun (WGS) entry which is preliminary data.</text>
</comment>
<keyword evidence="4" id="KW-1185">Reference proteome</keyword>
<feature type="transmembrane region" description="Helical" evidence="2">
    <location>
        <begin position="311"/>
        <end position="329"/>
    </location>
</feature>
<dbReference type="GeneID" id="89924737"/>
<protein>
    <submittedName>
        <fullName evidence="3">Uncharacterized protein</fullName>
    </submittedName>
</protein>
<dbReference type="AlphaFoldDB" id="A0AAV9PE79"/>
<dbReference type="RefSeq" id="XP_064660598.1">
    <property type="nucleotide sequence ID" value="XM_064800647.1"/>
</dbReference>
<feature type="transmembrane region" description="Helical" evidence="2">
    <location>
        <begin position="239"/>
        <end position="258"/>
    </location>
</feature>
<feature type="compositionally biased region" description="Polar residues" evidence="1">
    <location>
        <begin position="164"/>
        <end position="173"/>
    </location>
</feature>
<feature type="transmembrane region" description="Helical" evidence="2">
    <location>
        <begin position="279"/>
        <end position="299"/>
    </location>
</feature>
<evidence type="ECO:0000256" key="2">
    <source>
        <dbReference type="SAM" id="Phobius"/>
    </source>
</evidence>
<feature type="transmembrane region" description="Helical" evidence="2">
    <location>
        <begin position="40"/>
        <end position="63"/>
    </location>
</feature>
<keyword evidence="2" id="KW-1133">Transmembrane helix</keyword>
<accession>A0AAV9PE79</accession>
<evidence type="ECO:0000256" key="1">
    <source>
        <dbReference type="SAM" id="MobiDB-lite"/>
    </source>
</evidence>
<evidence type="ECO:0000313" key="4">
    <source>
        <dbReference type="Proteomes" id="UP001337655"/>
    </source>
</evidence>
<dbReference type="Proteomes" id="UP001337655">
    <property type="component" value="Unassembled WGS sequence"/>
</dbReference>
<name>A0AAV9PE79_9PEZI</name>
<dbReference type="EMBL" id="JAVRRT010000005">
    <property type="protein sequence ID" value="KAK5171754.1"/>
    <property type="molecule type" value="Genomic_DNA"/>
</dbReference>
<feature type="compositionally biased region" description="Basic and acidic residues" evidence="1">
    <location>
        <begin position="174"/>
        <end position="185"/>
    </location>
</feature>